<dbReference type="RefSeq" id="WP_194508379.1">
    <property type="nucleotide sequence ID" value="NZ_JADILU010000004.1"/>
</dbReference>
<organism evidence="2 3">
    <name type="scientific">Psychroserpens luteus</name>
    <dbReference type="NCBI Taxonomy" id="1434066"/>
    <lineage>
        <taxon>Bacteria</taxon>
        <taxon>Pseudomonadati</taxon>
        <taxon>Bacteroidota</taxon>
        <taxon>Flavobacteriia</taxon>
        <taxon>Flavobacteriales</taxon>
        <taxon>Flavobacteriaceae</taxon>
        <taxon>Psychroserpens</taxon>
    </lineage>
</organism>
<evidence type="ECO:0000313" key="3">
    <source>
        <dbReference type="Proteomes" id="UP001597548"/>
    </source>
</evidence>
<reference evidence="3" key="1">
    <citation type="journal article" date="2019" name="Int. J. Syst. Evol. Microbiol.">
        <title>The Global Catalogue of Microorganisms (GCM) 10K type strain sequencing project: providing services to taxonomists for standard genome sequencing and annotation.</title>
        <authorList>
            <consortium name="The Broad Institute Genomics Platform"/>
            <consortium name="The Broad Institute Genome Sequencing Center for Infectious Disease"/>
            <person name="Wu L."/>
            <person name="Ma J."/>
        </authorList>
    </citation>
    <scope>NUCLEOTIDE SEQUENCE [LARGE SCALE GENOMIC DNA]</scope>
    <source>
        <strain evidence="3">KCTC 32514</strain>
    </source>
</reference>
<keyword evidence="1" id="KW-0472">Membrane</keyword>
<proteinExistence type="predicted"/>
<dbReference type="Proteomes" id="UP001597548">
    <property type="component" value="Unassembled WGS sequence"/>
</dbReference>
<feature type="transmembrane region" description="Helical" evidence="1">
    <location>
        <begin position="56"/>
        <end position="73"/>
    </location>
</feature>
<sequence>MNENADKHLDNLSRKVIGKSVVESPSFDFTKSVMSQINALSTSSVTTYVPLISKKVWALIILVFAGIIGYVSFGTSEEKNSWLSDLDYEFVNPLSNLEFSQTSVYAVLFLALMICIQIPLLKHYFNKRYEV</sequence>
<accession>A0ABW5ZTW0</accession>
<keyword evidence="1" id="KW-1133">Transmembrane helix</keyword>
<protein>
    <submittedName>
        <fullName evidence="2">Uncharacterized protein</fullName>
    </submittedName>
</protein>
<evidence type="ECO:0000256" key="1">
    <source>
        <dbReference type="SAM" id="Phobius"/>
    </source>
</evidence>
<feature type="transmembrane region" description="Helical" evidence="1">
    <location>
        <begin position="103"/>
        <end position="121"/>
    </location>
</feature>
<dbReference type="EMBL" id="JBHUOS010000009">
    <property type="protein sequence ID" value="MFD2916387.1"/>
    <property type="molecule type" value="Genomic_DNA"/>
</dbReference>
<keyword evidence="3" id="KW-1185">Reference proteome</keyword>
<comment type="caution">
    <text evidence="2">The sequence shown here is derived from an EMBL/GenBank/DDBJ whole genome shotgun (WGS) entry which is preliminary data.</text>
</comment>
<evidence type="ECO:0000313" key="2">
    <source>
        <dbReference type="EMBL" id="MFD2916387.1"/>
    </source>
</evidence>
<name>A0ABW5ZTW0_9FLAO</name>
<keyword evidence="1" id="KW-0812">Transmembrane</keyword>
<gene>
    <name evidence="2" type="ORF">ACFS29_12095</name>
</gene>